<dbReference type="EMBL" id="CP079981">
    <property type="protein sequence ID" value="QYA42072.1"/>
    <property type="molecule type" value="Genomic_DNA"/>
</dbReference>
<reference evidence="1 2" key="1">
    <citation type="submission" date="2021-07" db="EMBL/GenBank/DDBJ databases">
        <title>Prevalence and characterization of methicillin-resistant Macrococcus spp. in food producing animals and meat in Switzerland in 2019.</title>
        <authorList>
            <person name="Keller J.E."/>
            <person name="Schwendener S."/>
            <person name="Neuenschwander J."/>
            <person name="Overesch G."/>
            <person name="Perreten V."/>
        </authorList>
    </citation>
    <scope>NUCLEOTIDE SEQUENCE [LARGE SCALE GENOMIC DNA]</scope>
    <source>
        <strain evidence="1 2">19Msa0936</strain>
    </source>
</reference>
<name>A0AAJ4TWZ8_9STAP</name>
<accession>A0AAJ4TWZ8</accession>
<sequence>MNKEKITKFLKENVKATPVNQEKIERYINLLDIYYQLDKAIKKDGVTVTTENGAQKFTKVHPAISEKNKINASLLNIEKSFGFDESPTVILERRELL</sequence>
<protein>
    <submittedName>
        <fullName evidence="1">P27 family phage terminase small subunit</fullName>
    </submittedName>
</protein>
<dbReference type="InterPro" id="IPR006448">
    <property type="entry name" value="Phage_term_ssu_P27"/>
</dbReference>
<dbReference type="Proteomes" id="UP000826802">
    <property type="component" value="Chromosome"/>
</dbReference>
<dbReference type="RefSeq" id="WP_219502899.1">
    <property type="nucleotide sequence ID" value="NZ_CP079981.1"/>
</dbReference>
<evidence type="ECO:0000313" key="1">
    <source>
        <dbReference type="EMBL" id="QYA42072.1"/>
    </source>
</evidence>
<gene>
    <name evidence="1" type="ORF">KYI11_10805</name>
</gene>
<organism evidence="1 2">
    <name type="scientific">Macrococcoides bohemicum</name>
    <dbReference type="NCBI Taxonomy" id="1903056"/>
    <lineage>
        <taxon>Bacteria</taxon>
        <taxon>Bacillati</taxon>
        <taxon>Bacillota</taxon>
        <taxon>Bacilli</taxon>
        <taxon>Bacillales</taxon>
        <taxon>Staphylococcaceae</taxon>
        <taxon>Macrococcoides</taxon>
    </lineage>
</organism>
<dbReference type="AlphaFoldDB" id="A0AAJ4TWZ8"/>
<proteinExistence type="predicted"/>
<evidence type="ECO:0000313" key="2">
    <source>
        <dbReference type="Proteomes" id="UP000826802"/>
    </source>
</evidence>
<keyword evidence="2" id="KW-1185">Reference proteome</keyword>
<dbReference type="Pfam" id="PF05119">
    <property type="entry name" value="Terminase_4"/>
    <property type="match status" value="1"/>
</dbReference>